<reference evidence="1" key="2">
    <citation type="submission" date="2020-06" db="EMBL/GenBank/DDBJ databases">
        <authorList>
            <person name="Sheffer M."/>
        </authorList>
    </citation>
    <scope>NUCLEOTIDE SEQUENCE</scope>
</reference>
<reference evidence="1" key="1">
    <citation type="journal article" date="2020" name="bioRxiv">
        <title>Chromosome-level reference genome of the European wasp spider Argiope bruennichi: a resource for studies on range expansion and evolutionary adaptation.</title>
        <authorList>
            <person name="Sheffer M.M."/>
            <person name="Hoppe A."/>
            <person name="Krehenwinkel H."/>
            <person name="Uhl G."/>
            <person name="Kuss A.W."/>
            <person name="Jensen L."/>
            <person name="Jensen C."/>
            <person name="Gillespie R.G."/>
            <person name="Hoff K.J."/>
            <person name="Prost S."/>
        </authorList>
    </citation>
    <scope>NUCLEOTIDE SEQUENCE</scope>
</reference>
<keyword evidence="2" id="KW-1185">Reference proteome</keyword>
<organism evidence="1 2">
    <name type="scientific">Argiope bruennichi</name>
    <name type="common">Wasp spider</name>
    <name type="synonym">Aranea bruennichi</name>
    <dbReference type="NCBI Taxonomy" id="94029"/>
    <lineage>
        <taxon>Eukaryota</taxon>
        <taxon>Metazoa</taxon>
        <taxon>Ecdysozoa</taxon>
        <taxon>Arthropoda</taxon>
        <taxon>Chelicerata</taxon>
        <taxon>Arachnida</taxon>
        <taxon>Araneae</taxon>
        <taxon>Araneomorphae</taxon>
        <taxon>Entelegynae</taxon>
        <taxon>Araneoidea</taxon>
        <taxon>Araneidae</taxon>
        <taxon>Argiope</taxon>
    </lineage>
</organism>
<protein>
    <submittedName>
        <fullName evidence="1">Uncharacterized protein</fullName>
    </submittedName>
</protein>
<accession>A0A8T0E8Q5</accession>
<gene>
    <name evidence="1" type="ORF">HNY73_021052</name>
</gene>
<proteinExistence type="predicted"/>
<dbReference type="Proteomes" id="UP000807504">
    <property type="component" value="Unassembled WGS sequence"/>
</dbReference>
<sequence length="158" mass="17926">MVFPEAVLFAEDLMKFFMNICQVQWTSGINGQVWNEYPRMFTDAMGNVAWLFSQQQAPPQTFIIQANNMPLFYRGYNHQDFLHYCGMLGFASVIRARNGERNYADGAAIAIFTYLAKIQEDGTFDQAGGWNGLKVYAQWTWQGMSTFPGMSGLPSTSK</sequence>
<dbReference type="EMBL" id="JABXBU010002230">
    <property type="protein sequence ID" value="KAF8768209.1"/>
    <property type="molecule type" value="Genomic_DNA"/>
</dbReference>
<comment type="caution">
    <text evidence="1">The sequence shown here is derived from an EMBL/GenBank/DDBJ whole genome shotgun (WGS) entry which is preliminary data.</text>
</comment>
<name>A0A8T0E8Q5_ARGBR</name>
<evidence type="ECO:0000313" key="2">
    <source>
        <dbReference type="Proteomes" id="UP000807504"/>
    </source>
</evidence>
<evidence type="ECO:0000313" key="1">
    <source>
        <dbReference type="EMBL" id="KAF8768209.1"/>
    </source>
</evidence>
<dbReference type="AlphaFoldDB" id="A0A8T0E8Q5"/>